<feature type="non-terminal residue" evidence="1">
    <location>
        <position position="54"/>
    </location>
</feature>
<organism evidence="1">
    <name type="scientific">marine sediment metagenome</name>
    <dbReference type="NCBI Taxonomy" id="412755"/>
    <lineage>
        <taxon>unclassified sequences</taxon>
        <taxon>metagenomes</taxon>
        <taxon>ecological metagenomes</taxon>
    </lineage>
</organism>
<comment type="caution">
    <text evidence="1">The sequence shown here is derived from an EMBL/GenBank/DDBJ whole genome shotgun (WGS) entry which is preliminary data.</text>
</comment>
<reference evidence="1" key="1">
    <citation type="journal article" date="2014" name="Front. Microbiol.">
        <title>High frequency of phylogenetically diverse reductive dehalogenase-homologous genes in deep subseafloor sedimentary metagenomes.</title>
        <authorList>
            <person name="Kawai M."/>
            <person name="Futagami T."/>
            <person name="Toyoda A."/>
            <person name="Takaki Y."/>
            <person name="Nishi S."/>
            <person name="Hori S."/>
            <person name="Arai W."/>
            <person name="Tsubouchi T."/>
            <person name="Morono Y."/>
            <person name="Uchiyama I."/>
            <person name="Ito T."/>
            <person name="Fujiyama A."/>
            <person name="Inagaki F."/>
            <person name="Takami H."/>
        </authorList>
    </citation>
    <scope>NUCLEOTIDE SEQUENCE</scope>
    <source>
        <strain evidence="1">Expedition CK06-06</strain>
    </source>
</reference>
<dbReference type="EMBL" id="BARW01028411">
    <property type="protein sequence ID" value="GAJ12620.1"/>
    <property type="molecule type" value="Genomic_DNA"/>
</dbReference>
<gene>
    <name evidence="1" type="ORF">S12H4_45873</name>
</gene>
<evidence type="ECO:0000313" key="1">
    <source>
        <dbReference type="EMBL" id="GAJ12620.1"/>
    </source>
</evidence>
<sequence>MATNDETYGSVLIRLHAIARKLEGEGQYNVAKLARAAADSLLRTAAYPIELPSQ</sequence>
<accession>X1VSD4</accession>
<proteinExistence type="predicted"/>
<dbReference type="AlphaFoldDB" id="X1VSD4"/>
<protein>
    <submittedName>
        <fullName evidence="1">Uncharacterized protein</fullName>
    </submittedName>
</protein>
<name>X1VSD4_9ZZZZ</name>